<feature type="transmembrane region" description="Helical" evidence="9">
    <location>
        <begin position="143"/>
        <end position="166"/>
    </location>
</feature>
<feature type="transmembrane region" description="Helical" evidence="9">
    <location>
        <begin position="244"/>
        <end position="262"/>
    </location>
</feature>
<evidence type="ECO:0000256" key="8">
    <source>
        <dbReference type="ARBA" id="ARBA00023136"/>
    </source>
</evidence>
<feature type="transmembrane region" description="Helical" evidence="9">
    <location>
        <begin position="79"/>
        <end position="100"/>
    </location>
</feature>
<dbReference type="SUPFAM" id="SSF161098">
    <property type="entry name" value="MetI-like"/>
    <property type="match status" value="1"/>
</dbReference>
<dbReference type="PANTHER" id="PTHR32243:SF50">
    <property type="entry name" value="MALTOSE_MALTODEXTRIN TRANSPORT SYSTEM PERMEASE PROTEIN MALG"/>
    <property type="match status" value="1"/>
</dbReference>
<dbReference type="KEGG" id="tpd:Teth39_1514"/>
<evidence type="ECO:0000256" key="6">
    <source>
        <dbReference type="ARBA" id="ARBA00022692"/>
    </source>
</evidence>
<evidence type="ECO:0000256" key="9">
    <source>
        <dbReference type="RuleBase" id="RU363032"/>
    </source>
</evidence>
<keyword evidence="5" id="KW-0762">Sugar transport</keyword>
<organism evidence="11 12">
    <name type="scientific">Thermoanaerobacter pseudethanolicus (strain ATCC 33223 / 39E)</name>
    <name type="common">Clostridium thermohydrosulfuricum</name>
    <dbReference type="NCBI Taxonomy" id="340099"/>
    <lineage>
        <taxon>Bacteria</taxon>
        <taxon>Bacillati</taxon>
        <taxon>Bacillota</taxon>
        <taxon>Clostridia</taxon>
        <taxon>Thermoanaerobacterales</taxon>
        <taxon>Thermoanaerobacteraceae</taxon>
        <taxon>Thermoanaerobacter</taxon>
    </lineage>
</organism>
<dbReference type="GO" id="GO:0055085">
    <property type="term" value="P:transmembrane transport"/>
    <property type="evidence" value="ECO:0007669"/>
    <property type="project" value="InterPro"/>
</dbReference>
<evidence type="ECO:0000256" key="2">
    <source>
        <dbReference type="ARBA" id="ARBA00009047"/>
    </source>
</evidence>
<evidence type="ECO:0000256" key="1">
    <source>
        <dbReference type="ARBA" id="ARBA00004651"/>
    </source>
</evidence>
<gene>
    <name evidence="11" type="ordered locus">Teth39_1514</name>
</gene>
<keyword evidence="7 9" id="KW-1133">Transmembrane helix</keyword>
<reference evidence="12" key="1">
    <citation type="submission" date="2008-01" db="EMBL/GenBank/DDBJ databases">
        <title>Complete sequence of Thermoanaerobacter pseudethanolicus 39E.</title>
        <authorList>
            <person name="Copeland A."/>
            <person name="Lucas S."/>
            <person name="Lapidus A."/>
            <person name="Barry K."/>
            <person name="Glavina del Rio T."/>
            <person name="Dalin E."/>
            <person name="Tice H."/>
            <person name="Pitluck S."/>
            <person name="Bruce D."/>
            <person name="Goodwin L."/>
            <person name="Saunders E."/>
            <person name="Brettin T."/>
            <person name="Detter J.C."/>
            <person name="Han C."/>
            <person name="Schmutz J."/>
            <person name="Larimer F."/>
            <person name="Land M."/>
            <person name="Hauser L."/>
            <person name="Kyrpides N."/>
            <person name="Lykidis A."/>
            <person name="Hemme C."/>
            <person name="Fields M.W."/>
            <person name="He Z."/>
            <person name="Zhou J."/>
            <person name="Richardson P."/>
        </authorList>
    </citation>
    <scope>NUCLEOTIDE SEQUENCE [LARGE SCALE GENOMIC DNA]</scope>
    <source>
        <strain evidence="12">ATCC 33223 / DSM 2355 / 39E</strain>
    </source>
</reference>
<protein>
    <submittedName>
        <fullName evidence="11">Binding-protein-dependent transport systems inner membrane component</fullName>
    </submittedName>
</protein>
<evidence type="ECO:0000256" key="7">
    <source>
        <dbReference type="ARBA" id="ARBA00022989"/>
    </source>
</evidence>
<keyword evidence="3 9" id="KW-0813">Transport</keyword>
<evidence type="ECO:0000256" key="4">
    <source>
        <dbReference type="ARBA" id="ARBA00022475"/>
    </source>
</evidence>
<evidence type="ECO:0000256" key="5">
    <source>
        <dbReference type="ARBA" id="ARBA00022597"/>
    </source>
</evidence>
<dbReference type="Pfam" id="PF00528">
    <property type="entry name" value="BPD_transp_1"/>
    <property type="match status" value="1"/>
</dbReference>
<accession>B0KAM7</accession>
<evidence type="ECO:0000259" key="10">
    <source>
        <dbReference type="PROSITE" id="PS50928"/>
    </source>
</evidence>
<dbReference type="Proteomes" id="UP000002156">
    <property type="component" value="Chromosome"/>
</dbReference>
<dbReference type="HOGENOM" id="CLU_016047_1_2_9"/>
<feature type="transmembrane region" description="Helical" evidence="9">
    <location>
        <begin position="107"/>
        <end position="131"/>
    </location>
</feature>
<dbReference type="EMBL" id="CP000924">
    <property type="protein sequence ID" value="ABY95161.1"/>
    <property type="molecule type" value="Genomic_DNA"/>
</dbReference>
<comment type="similarity">
    <text evidence="2">Belongs to the binding-protein-dependent transport system permease family. MalFG subfamily.</text>
</comment>
<keyword evidence="4" id="KW-1003">Cell membrane</keyword>
<evidence type="ECO:0000313" key="11">
    <source>
        <dbReference type="EMBL" id="ABY95161.1"/>
    </source>
</evidence>
<dbReference type="InterPro" id="IPR035906">
    <property type="entry name" value="MetI-like_sf"/>
</dbReference>
<dbReference type="AlphaFoldDB" id="B0KAM7"/>
<sequence precursor="true">MMRKIDISEKISNTAYIPIAIIAAILMVIPVYILFMTSFAVPSDILKPHPDFFITRFTLDHWKNVFTSGNIWPPFKKSFVVATMTTIIAIIIAAPAAYVIARMPSKIKYAVVLSLFFTRMFPDVGIALPIAVQFIKLNLMDTYLGLVMAHLIVNLPFAAWILVGTFETIPKDLEEAALVDGTSKLTALMRIIMPIALPGIAVTAIFVWLNSWNEFTYALYLTISDRTLPLQTYYYVQRGGIFDSATYAAVLTIPVMLVTFFLQKYMKSGYLAGAVKG</sequence>
<dbReference type="STRING" id="340099.Teth39_1514"/>
<keyword evidence="8 9" id="KW-0472">Membrane</keyword>
<name>B0KAM7_THEP3</name>
<dbReference type="PANTHER" id="PTHR32243">
    <property type="entry name" value="MALTOSE TRANSPORT SYSTEM PERMEASE-RELATED"/>
    <property type="match status" value="1"/>
</dbReference>
<dbReference type="Gene3D" id="1.10.3720.10">
    <property type="entry name" value="MetI-like"/>
    <property type="match status" value="1"/>
</dbReference>
<keyword evidence="12" id="KW-1185">Reference proteome</keyword>
<dbReference type="InterPro" id="IPR000515">
    <property type="entry name" value="MetI-like"/>
</dbReference>
<evidence type="ECO:0000313" key="12">
    <source>
        <dbReference type="Proteomes" id="UP000002156"/>
    </source>
</evidence>
<feature type="transmembrane region" description="Helical" evidence="9">
    <location>
        <begin position="187"/>
        <end position="209"/>
    </location>
</feature>
<feature type="domain" description="ABC transmembrane type-1" evidence="10">
    <location>
        <begin position="75"/>
        <end position="263"/>
    </location>
</feature>
<keyword evidence="6 9" id="KW-0812">Transmembrane</keyword>
<dbReference type="PROSITE" id="PS50928">
    <property type="entry name" value="ABC_TM1"/>
    <property type="match status" value="1"/>
</dbReference>
<dbReference type="InterPro" id="IPR050901">
    <property type="entry name" value="BP-dep_ABC_trans_perm"/>
</dbReference>
<dbReference type="GO" id="GO:0005886">
    <property type="term" value="C:plasma membrane"/>
    <property type="evidence" value="ECO:0007669"/>
    <property type="project" value="UniProtKB-SubCell"/>
</dbReference>
<evidence type="ECO:0000256" key="3">
    <source>
        <dbReference type="ARBA" id="ARBA00022448"/>
    </source>
</evidence>
<comment type="subcellular location">
    <subcellularLocation>
        <location evidence="1 9">Cell membrane</location>
        <topology evidence="1 9">Multi-pass membrane protein</topology>
    </subcellularLocation>
</comment>
<proteinExistence type="inferred from homology"/>
<dbReference type="CDD" id="cd06261">
    <property type="entry name" value="TM_PBP2"/>
    <property type="match status" value="1"/>
</dbReference>
<feature type="transmembrane region" description="Helical" evidence="9">
    <location>
        <begin position="20"/>
        <end position="41"/>
    </location>
</feature>
<dbReference type="eggNOG" id="COG0395">
    <property type="taxonomic scope" value="Bacteria"/>
</dbReference>